<organism evidence="1">
    <name type="scientific">Arundo donax</name>
    <name type="common">Giant reed</name>
    <name type="synonym">Donax arundinaceus</name>
    <dbReference type="NCBI Taxonomy" id="35708"/>
    <lineage>
        <taxon>Eukaryota</taxon>
        <taxon>Viridiplantae</taxon>
        <taxon>Streptophyta</taxon>
        <taxon>Embryophyta</taxon>
        <taxon>Tracheophyta</taxon>
        <taxon>Spermatophyta</taxon>
        <taxon>Magnoliopsida</taxon>
        <taxon>Liliopsida</taxon>
        <taxon>Poales</taxon>
        <taxon>Poaceae</taxon>
        <taxon>PACMAD clade</taxon>
        <taxon>Arundinoideae</taxon>
        <taxon>Arundineae</taxon>
        <taxon>Arundo</taxon>
    </lineage>
</organism>
<protein>
    <submittedName>
        <fullName evidence="1">Uncharacterized protein</fullName>
    </submittedName>
</protein>
<sequence>MLSCLRDWEEILSAEMQHSVIFRSFSKPQLEKSRNFSYKIRPESFSFVKY</sequence>
<reference evidence="1" key="1">
    <citation type="submission" date="2014-09" db="EMBL/GenBank/DDBJ databases">
        <authorList>
            <person name="Magalhaes I.L.F."/>
            <person name="Oliveira U."/>
            <person name="Santos F.R."/>
            <person name="Vidigal T.H.D.A."/>
            <person name="Brescovit A.D."/>
            <person name="Santos A.J."/>
        </authorList>
    </citation>
    <scope>NUCLEOTIDE SEQUENCE</scope>
    <source>
        <tissue evidence="1">Shoot tissue taken approximately 20 cm above the soil surface</tissue>
    </source>
</reference>
<name>A0A0A9B5V0_ARUDO</name>
<evidence type="ECO:0000313" key="1">
    <source>
        <dbReference type="EMBL" id="JAD59389.1"/>
    </source>
</evidence>
<accession>A0A0A9B5V0</accession>
<dbReference type="EMBL" id="GBRH01238506">
    <property type="protein sequence ID" value="JAD59389.1"/>
    <property type="molecule type" value="Transcribed_RNA"/>
</dbReference>
<reference evidence="1" key="2">
    <citation type="journal article" date="2015" name="Data Brief">
        <title>Shoot transcriptome of the giant reed, Arundo donax.</title>
        <authorList>
            <person name="Barrero R.A."/>
            <person name="Guerrero F.D."/>
            <person name="Moolhuijzen P."/>
            <person name="Goolsby J.A."/>
            <person name="Tidwell J."/>
            <person name="Bellgard S.E."/>
            <person name="Bellgard M.I."/>
        </authorList>
    </citation>
    <scope>NUCLEOTIDE SEQUENCE</scope>
    <source>
        <tissue evidence="1">Shoot tissue taken approximately 20 cm above the soil surface</tissue>
    </source>
</reference>
<proteinExistence type="predicted"/>
<dbReference type="AlphaFoldDB" id="A0A0A9B5V0"/>